<evidence type="ECO:0000313" key="2">
    <source>
        <dbReference type="EMBL" id="KAL0131002.1"/>
    </source>
</evidence>
<proteinExistence type="predicted"/>
<evidence type="ECO:0000313" key="3">
    <source>
        <dbReference type="Proteomes" id="UP001430953"/>
    </source>
</evidence>
<feature type="transmembrane region" description="Helical" evidence="1">
    <location>
        <begin position="6"/>
        <end position="22"/>
    </location>
</feature>
<gene>
    <name evidence="2" type="ORF">PUN28_002532</name>
</gene>
<keyword evidence="1" id="KW-0472">Membrane</keyword>
<evidence type="ECO:0000256" key="1">
    <source>
        <dbReference type="SAM" id="Phobius"/>
    </source>
</evidence>
<protein>
    <submittedName>
        <fullName evidence="2">Uncharacterized protein</fullName>
    </submittedName>
</protein>
<dbReference type="Proteomes" id="UP001430953">
    <property type="component" value="Unassembled WGS sequence"/>
</dbReference>
<dbReference type="AlphaFoldDB" id="A0AAW2GUM7"/>
<organism evidence="2 3">
    <name type="scientific">Cardiocondyla obscurior</name>
    <dbReference type="NCBI Taxonomy" id="286306"/>
    <lineage>
        <taxon>Eukaryota</taxon>
        <taxon>Metazoa</taxon>
        <taxon>Ecdysozoa</taxon>
        <taxon>Arthropoda</taxon>
        <taxon>Hexapoda</taxon>
        <taxon>Insecta</taxon>
        <taxon>Pterygota</taxon>
        <taxon>Neoptera</taxon>
        <taxon>Endopterygota</taxon>
        <taxon>Hymenoptera</taxon>
        <taxon>Apocrita</taxon>
        <taxon>Aculeata</taxon>
        <taxon>Formicoidea</taxon>
        <taxon>Formicidae</taxon>
        <taxon>Myrmicinae</taxon>
        <taxon>Cardiocondyla</taxon>
    </lineage>
</organism>
<dbReference type="EMBL" id="JADYXP020000002">
    <property type="protein sequence ID" value="KAL0131002.1"/>
    <property type="molecule type" value="Genomic_DNA"/>
</dbReference>
<keyword evidence="1" id="KW-1133">Transmembrane helix</keyword>
<name>A0AAW2GUM7_9HYME</name>
<accession>A0AAW2GUM7</accession>
<comment type="caution">
    <text evidence="2">The sequence shown here is derived from an EMBL/GenBank/DDBJ whole genome shotgun (WGS) entry which is preliminary data.</text>
</comment>
<keyword evidence="3" id="KW-1185">Reference proteome</keyword>
<keyword evidence="1" id="KW-0812">Transmembrane</keyword>
<reference evidence="2 3" key="1">
    <citation type="submission" date="2023-03" db="EMBL/GenBank/DDBJ databases">
        <title>High recombination rates correlate with genetic variation in Cardiocondyla obscurior ants.</title>
        <authorList>
            <person name="Errbii M."/>
        </authorList>
    </citation>
    <scope>NUCLEOTIDE SEQUENCE [LARGE SCALE GENOMIC DNA]</scope>
    <source>
        <strain evidence="2">Alpha-2009</strain>
        <tissue evidence="2">Whole body</tissue>
    </source>
</reference>
<sequence>MFYIYLYVTYVNVLLDLGIYNYHYNSKLFPKVYTQVKILRSNFVYYFFFLIRNFISFVLLSLNATLLLSYVFANIIIYLTRLRILISFSTDRYGYDAV</sequence>